<gene>
    <name evidence="6" type="ORF">PY771_08410</name>
</gene>
<feature type="compositionally biased region" description="Low complexity" evidence="4">
    <location>
        <begin position="207"/>
        <end position="218"/>
    </location>
</feature>
<evidence type="ECO:0000259" key="5">
    <source>
        <dbReference type="Pfam" id="PF04586"/>
    </source>
</evidence>
<protein>
    <submittedName>
        <fullName evidence="6">HK97 family phage prohead protease</fullName>
    </submittedName>
</protein>
<dbReference type="EMBL" id="CP118942">
    <property type="protein sequence ID" value="WEE28326.1"/>
    <property type="molecule type" value="Genomic_DNA"/>
</dbReference>
<dbReference type="RefSeq" id="WP_275115884.1">
    <property type="nucleotide sequence ID" value="NZ_CP118942.1"/>
</dbReference>
<evidence type="ECO:0000313" key="6">
    <source>
        <dbReference type="EMBL" id="WEE28326.1"/>
    </source>
</evidence>
<evidence type="ECO:0000256" key="4">
    <source>
        <dbReference type="SAM" id="MobiDB-lite"/>
    </source>
</evidence>
<feature type="region of interest" description="Disordered" evidence="4">
    <location>
        <begin position="202"/>
        <end position="243"/>
    </location>
</feature>
<proteinExistence type="predicted"/>
<accession>A0AAX3PF93</accession>
<dbReference type="AlphaFoldDB" id="A0AAX3PF93"/>
<dbReference type="InterPro" id="IPR054613">
    <property type="entry name" value="Peptidase_S78_dom"/>
</dbReference>
<reference evidence="6" key="1">
    <citation type="submission" date="2023-02" db="EMBL/GenBank/DDBJ databases">
        <title>The sequence of Aeromonas hydrophila K533.</title>
        <authorList>
            <person name="Luo X."/>
        </authorList>
    </citation>
    <scope>NUCLEOTIDE SEQUENCE</scope>
    <source>
        <strain evidence="6">K533</strain>
    </source>
</reference>
<keyword evidence="1" id="KW-1188">Viral release from host cell</keyword>
<dbReference type="Pfam" id="PF04586">
    <property type="entry name" value="Peptidase_S78"/>
    <property type="match status" value="1"/>
</dbReference>
<evidence type="ECO:0000256" key="2">
    <source>
        <dbReference type="ARBA" id="ARBA00022670"/>
    </source>
</evidence>
<evidence type="ECO:0000256" key="3">
    <source>
        <dbReference type="ARBA" id="ARBA00022801"/>
    </source>
</evidence>
<evidence type="ECO:0000256" key="1">
    <source>
        <dbReference type="ARBA" id="ARBA00022612"/>
    </source>
</evidence>
<keyword evidence="3" id="KW-0378">Hydrolase</keyword>
<dbReference type="GO" id="GO:0008233">
    <property type="term" value="F:peptidase activity"/>
    <property type="evidence" value="ECO:0007669"/>
    <property type="project" value="UniProtKB-KW"/>
</dbReference>
<feature type="domain" description="Prohead serine protease" evidence="5">
    <location>
        <begin position="12"/>
        <end position="159"/>
    </location>
</feature>
<dbReference type="InterPro" id="IPR006433">
    <property type="entry name" value="Prohead_protease"/>
</dbReference>
<keyword evidence="2 6" id="KW-0645">Protease</keyword>
<sequence length="263" mass="29111">MSQKKSYRFKLSEFNAETGEISGYANTFNFKDYAQDITMPGAFTASLKRHVEAGTKIKMLWQHDTTKVIGVWEEAYEDSKGLYLKGRLTKGVQLADEALLLLSAGALDGLSIGYVTIDSKYDSKQKANLLLEVELLETSIVTFPCNAQSRIDSVKSMFEEGQVPTEREMEKVLRDVGMSQKRAKAFLALGYKGLSVDTANAEEAETSAETASPVEETAMPQNINTNDEVEQETNSESLNETPLPAPFESVEVKSVLNHLLTLF</sequence>
<dbReference type="NCBIfam" id="TIGR01543">
    <property type="entry name" value="proheadase_HK97"/>
    <property type="match status" value="1"/>
</dbReference>
<evidence type="ECO:0000313" key="7">
    <source>
        <dbReference type="Proteomes" id="UP001214666"/>
    </source>
</evidence>
<dbReference type="SUPFAM" id="SSF50789">
    <property type="entry name" value="Herpes virus serine proteinase, assemblin"/>
    <property type="match status" value="1"/>
</dbReference>
<dbReference type="Proteomes" id="UP001214666">
    <property type="component" value="Chromosome"/>
</dbReference>
<dbReference type="GO" id="GO:0006508">
    <property type="term" value="P:proteolysis"/>
    <property type="evidence" value="ECO:0007669"/>
    <property type="project" value="UniProtKB-KW"/>
</dbReference>
<organism evidence="6 7">
    <name type="scientific">Aeromonas hydrophila</name>
    <dbReference type="NCBI Taxonomy" id="644"/>
    <lineage>
        <taxon>Bacteria</taxon>
        <taxon>Pseudomonadati</taxon>
        <taxon>Pseudomonadota</taxon>
        <taxon>Gammaproteobacteria</taxon>
        <taxon>Aeromonadales</taxon>
        <taxon>Aeromonadaceae</taxon>
        <taxon>Aeromonas</taxon>
    </lineage>
</organism>
<name>A0AAX3PF93_AERHY</name>